<evidence type="ECO:0000256" key="8">
    <source>
        <dbReference type="PIRSR" id="PIRSR602401-1"/>
    </source>
</evidence>
<dbReference type="PANTHER" id="PTHR24287">
    <property type="entry name" value="P450, PUTATIVE (EUROFUNG)-RELATED"/>
    <property type="match status" value="1"/>
</dbReference>
<dbReference type="PRINTS" id="PR00463">
    <property type="entry name" value="EP450I"/>
</dbReference>
<evidence type="ECO:0000256" key="6">
    <source>
        <dbReference type="ARBA" id="ARBA00023004"/>
    </source>
</evidence>
<dbReference type="Gene3D" id="1.10.630.10">
    <property type="entry name" value="Cytochrome P450"/>
    <property type="match status" value="1"/>
</dbReference>
<evidence type="ECO:0000256" key="1">
    <source>
        <dbReference type="ARBA" id="ARBA00001971"/>
    </source>
</evidence>
<keyword evidence="3 8" id="KW-0349">Heme</keyword>
<keyword evidence="11" id="KW-1185">Reference proteome</keyword>
<dbReference type="PROSITE" id="PS00086">
    <property type="entry name" value="CYTOCHROME_P450"/>
    <property type="match status" value="1"/>
</dbReference>
<gene>
    <name evidence="10" type="ORF">FA15DRAFT_671484</name>
</gene>
<evidence type="ECO:0000313" key="11">
    <source>
        <dbReference type="Proteomes" id="UP000307440"/>
    </source>
</evidence>
<proteinExistence type="inferred from homology"/>
<dbReference type="Proteomes" id="UP000307440">
    <property type="component" value="Unassembled WGS sequence"/>
</dbReference>
<dbReference type="InterPro" id="IPR047146">
    <property type="entry name" value="Cyt_P450_E_CYP52_fungi"/>
</dbReference>
<dbReference type="AlphaFoldDB" id="A0A5C3KRS8"/>
<dbReference type="InterPro" id="IPR017972">
    <property type="entry name" value="Cyt_P450_CS"/>
</dbReference>
<dbReference type="Pfam" id="PF00067">
    <property type="entry name" value="p450"/>
    <property type="match status" value="1"/>
</dbReference>
<dbReference type="InterPro" id="IPR001128">
    <property type="entry name" value="Cyt_P450"/>
</dbReference>
<evidence type="ECO:0000256" key="7">
    <source>
        <dbReference type="ARBA" id="ARBA00023033"/>
    </source>
</evidence>
<evidence type="ECO:0000256" key="9">
    <source>
        <dbReference type="RuleBase" id="RU000461"/>
    </source>
</evidence>
<evidence type="ECO:0000256" key="2">
    <source>
        <dbReference type="ARBA" id="ARBA00010617"/>
    </source>
</evidence>
<dbReference type="InterPro" id="IPR036396">
    <property type="entry name" value="Cyt_P450_sf"/>
</dbReference>
<dbReference type="PANTHER" id="PTHR24287:SF1">
    <property type="entry name" value="P450, PUTATIVE (EUROFUNG)-RELATED"/>
    <property type="match status" value="1"/>
</dbReference>
<dbReference type="PRINTS" id="PR00385">
    <property type="entry name" value="P450"/>
</dbReference>
<dbReference type="InterPro" id="IPR002401">
    <property type="entry name" value="Cyt_P450_E_grp-I"/>
</dbReference>
<dbReference type="STRING" id="230819.A0A5C3KRS8"/>
<comment type="cofactor">
    <cofactor evidence="1 8">
        <name>heme</name>
        <dbReference type="ChEBI" id="CHEBI:30413"/>
    </cofactor>
</comment>
<evidence type="ECO:0000256" key="5">
    <source>
        <dbReference type="ARBA" id="ARBA00023002"/>
    </source>
</evidence>
<keyword evidence="4 8" id="KW-0479">Metal-binding</keyword>
<organism evidence="10 11">
    <name type="scientific">Coprinopsis marcescibilis</name>
    <name type="common">Agaric fungus</name>
    <name type="synonym">Psathyrella marcescibilis</name>
    <dbReference type="NCBI Taxonomy" id="230819"/>
    <lineage>
        <taxon>Eukaryota</taxon>
        <taxon>Fungi</taxon>
        <taxon>Dikarya</taxon>
        <taxon>Basidiomycota</taxon>
        <taxon>Agaricomycotina</taxon>
        <taxon>Agaricomycetes</taxon>
        <taxon>Agaricomycetidae</taxon>
        <taxon>Agaricales</taxon>
        <taxon>Agaricineae</taxon>
        <taxon>Psathyrellaceae</taxon>
        <taxon>Coprinopsis</taxon>
    </lineage>
</organism>
<evidence type="ECO:0000256" key="4">
    <source>
        <dbReference type="ARBA" id="ARBA00022723"/>
    </source>
</evidence>
<name>A0A5C3KRS8_COPMA</name>
<protein>
    <submittedName>
        <fullName evidence="10">Cytochrome P450 monooxygenase CYP63</fullName>
    </submittedName>
</protein>
<keyword evidence="5 9" id="KW-0560">Oxidoreductase</keyword>
<dbReference type="GO" id="GO:0005506">
    <property type="term" value="F:iron ion binding"/>
    <property type="evidence" value="ECO:0007669"/>
    <property type="project" value="InterPro"/>
</dbReference>
<keyword evidence="7 9" id="KW-0503">Monooxygenase</keyword>
<dbReference type="SUPFAM" id="SSF48264">
    <property type="entry name" value="Cytochrome P450"/>
    <property type="match status" value="1"/>
</dbReference>
<keyword evidence="6 8" id="KW-0408">Iron</keyword>
<reference evidence="10 11" key="1">
    <citation type="journal article" date="2019" name="Nat. Ecol. Evol.">
        <title>Megaphylogeny resolves global patterns of mushroom evolution.</title>
        <authorList>
            <person name="Varga T."/>
            <person name="Krizsan K."/>
            <person name="Foldi C."/>
            <person name="Dima B."/>
            <person name="Sanchez-Garcia M."/>
            <person name="Sanchez-Ramirez S."/>
            <person name="Szollosi G.J."/>
            <person name="Szarkandi J.G."/>
            <person name="Papp V."/>
            <person name="Albert L."/>
            <person name="Andreopoulos W."/>
            <person name="Angelini C."/>
            <person name="Antonin V."/>
            <person name="Barry K.W."/>
            <person name="Bougher N.L."/>
            <person name="Buchanan P."/>
            <person name="Buyck B."/>
            <person name="Bense V."/>
            <person name="Catcheside P."/>
            <person name="Chovatia M."/>
            <person name="Cooper J."/>
            <person name="Damon W."/>
            <person name="Desjardin D."/>
            <person name="Finy P."/>
            <person name="Geml J."/>
            <person name="Haridas S."/>
            <person name="Hughes K."/>
            <person name="Justo A."/>
            <person name="Karasinski D."/>
            <person name="Kautmanova I."/>
            <person name="Kiss B."/>
            <person name="Kocsube S."/>
            <person name="Kotiranta H."/>
            <person name="LaButti K.M."/>
            <person name="Lechner B.E."/>
            <person name="Liimatainen K."/>
            <person name="Lipzen A."/>
            <person name="Lukacs Z."/>
            <person name="Mihaltcheva S."/>
            <person name="Morgado L.N."/>
            <person name="Niskanen T."/>
            <person name="Noordeloos M.E."/>
            <person name="Ohm R.A."/>
            <person name="Ortiz-Santana B."/>
            <person name="Ovrebo C."/>
            <person name="Racz N."/>
            <person name="Riley R."/>
            <person name="Savchenko A."/>
            <person name="Shiryaev A."/>
            <person name="Soop K."/>
            <person name="Spirin V."/>
            <person name="Szebenyi C."/>
            <person name="Tomsovsky M."/>
            <person name="Tulloss R.E."/>
            <person name="Uehling J."/>
            <person name="Grigoriev I.V."/>
            <person name="Vagvolgyi C."/>
            <person name="Papp T."/>
            <person name="Martin F.M."/>
            <person name="Miettinen O."/>
            <person name="Hibbett D.S."/>
            <person name="Nagy L.G."/>
        </authorList>
    </citation>
    <scope>NUCLEOTIDE SEQUENCE [LARGE SCALE GENOMIC DNA]</scope>
    <source>
        <strain evidence="10 11">CBS 121175</strain>
    </source>
</reference>
<accession>A0A5C3KRS8</accession>
<dbReference type="GO" id="GO:0004497">
    <property type="term" value="F:monooxygenase activity"/>
    <property type="evidence" value="ECO:0007669"/>
    <property type="project" value="UniProtKB-KW"/>
</dbReference>
<dbReference type="GO" id="GO:0016705">
    <property type="term" value="F:oxidoreductase activity, acting on paired donors, with incorporation or reduction of molecular oxygen"/>
    <property type="evidence" value="ECO:0007669"/>
    <property type="project" value="InterPro"/>
</dbReference>
<comment type="similarity">
    <text evidence="2 9">Belongs to the cytochrome P450 family.</text>
</comment>
<sequence>MHPGNYRARVLSDLCQSFLLPVVSARILLIYFDLPLSRLQTNFLSLAAIVAWAILRSAGIDYLQRTQARALQARAIPQVLGRWPGNIDVLFRMMKDFRTSYILDVYLQLFEEYKCTTLNLRILWRDTIISMDQEHSKYVLSTGFHRFWRGRAQKERFETFLGRGIFNRDDGEWRYHRAVARPFFAKERVQDFEIFNKYTTRTMDILTSVASADEAFDAQDLYGRLTLDSASEFLFGKNLDTLSETRPIPGKTSMGPKGSAVEGAWGTFAEAFEAAQQNCTNRARIGHWWPLFELFKDKNEANAQVIHRWLDPLVDMALNSKRESQGAPIGDITQRTFLEHLAQSTDDPSVIRDQLLNMLLASRDTTATVLTYLTYFLALYPDVTEVLRQEVLEHCGQSSPGSHDSFREMKYLRAVLNETLRLFPPVPLNIRQSRDSSFTLPSPDPTYPVFERRPLFMPANTPIIYLPLLTQRNPALWGDDADEFDPERWLDPARLARLANNTAMFMPFSAGPRICIGQNYAYNQMSYFVVRLLQRFDRFTLTPEFQPLGSLPPEVWKKRKGRQVYERVWPAAALTLFAKGGLWMKFHLADQ</sequence>
<feature type="binding site" description="axial binding residue" evidence="8">
    <location>
        <position position="515"/>
    </location>
    <ligand>
        <name>heme</name>
        <dbReference type="ChEBI" id="CHEBI:30413"/>
    </ligand>
    <ligandPart>
        <name>Fe</name>
        <dbReference type="ChEBI" id="CHEBI:18248"/>
    </ligandPart>
</feature>
<dbReference type="EMBL" id="ML210239">
    <property type="protein sequence ID" value="TFK22513.1"/>
    <property type="molecule type" value="Genomic_DNA"/>
</dbReference>
<evidence type="ECO:0000313" key="10">
    <source>
        <dbReference type="EMBL" id="TFK22513.1"/>
    </source>
</evidence>
<dbReference type="GO" id="GO:0020037">
    <property type="term" value="F:heme binding"/>
    <property type="evidence" value="ECO:0007669"/>
    <property type="project" value="InterPro"/>
</dbReference>
<dbReference type="OrthoDB" id="1470350at2759"/>
<evidence type="ECO:0000256" key="3">
    <source>
        <dbReference type="ARBA" id="ARBA00022617"/>
    </source>
</evidence>